<evidence type="ECO:0000313" key="1">
    <source>
        <dbReference type="EMBL" id="AAN71570.1"/>
    </source>
</evidence>
<dbReference type="UCSC" id="CG2411-RA">
    <property type="organism name" value="d. melanogaster"/>
</dbReference>
<name>Q8IGE8_DROME</name>
<organism evidence="1">
    <name type="scientific">Drosophila melanogaster</name>
    <name type="common">Fruit fly</name>
    <dbReference type="NCBI Taxonomy" id="7227"/>
    <lineage>
        <taxon>Eukaryota</taxon>
        <taxon>Metazoa</taxon>
        <taxon>Ecdysozoa</taxon>
        <taxon>Arthropoda</taxon>
        <taxon>Hexapoda</taxon>
        <taxon>Insecta</taxon>
        <taxon>Pterygota</taxon>
        <taxon>Neoptera</taxon>
        <taxon>Endopterygota</taxon>
        <taxon>Diptera</taxon>
        <taxon>Brachycera</taxon>
        <taxon>Muscomorpha</taxon>
        <taxon>Ephydroidea</taxon>
        <taxon>Drosophilidae</taxon>
        <taxon>Drosophila</taxon>
        <taxon>Sophophora</taxon>
    </lineage>
</organism>
<dbReference type="IntAct" id="Q8IGE8">
    <property type="interactions" value="22"/>
</dbReference>
<gene>
    <name evidence="2" type="primary">ptc</name>
    <name evidence="2" type="ORF">CG2411</name>
</gene>
<dbReference type="EMBL" id="BT001815">
    <property type="protein sequence ID" value="AAN71570.1"/>
    <property type="molecule type" value="mRNA"/>
</dbReference>
<sequence length="107" mass="11707">MEKQHEIQGGYLGRSGVWSPVRARPKARAAIDPIAQAGDYRFAFFQPANDDSGVCVVFVIPRLWIRNLGSRLWAGSGGIGVARGWNSKRYQMSINNLSLIVTGACCP</sequence>
<protein>
    <submittedName>
        <fullName evidence="1">RH36596p</fullName>
    </submittedName>
</protein>
<evidence type="ECO:0000313" key="2">
    <source>
        <dbReference type="FlyBase" id="FBgn0003892"/>
    </source>
</evidence>
<dbReference type="AlphaFoldDB" id="Q8IGE8"/>
<dbReference type="AGR" id="FB:FBgn0003892"/>
<proteinExistence type="evidence at transcript level"/>
<accession>Q8IGE8</accession>
<dbReference type="OrthoDB" id="5873834at2759"/>
<reference evidence="1" key="1">
    <citation type="submission" date="2002-11" db="EMBL/GenBank/DDBJ databases">
        <authorList>
            <person name="Stapleton M."/>
            <person name="Brokstein P."/>
            <person name="Hong L."/>
            <person name="Agbayani A."/>
            <person name="Carlson J."/>
            <person name="Champe M."/>
            <person name="Chavez C."/>
            <person name="Dorsett V."/>
            <person name="Dresnek D."/>
            <person name="Farfan D."/>
            <person name="Frise E."/>
            <person name="George R."/>
            <person name="Gonzalez M."/>
            <person name="Guarin H."/>
            <person name="Kronmiller B."/>
            <person name="Li P."/>
            <person name="Liao G."/>
            <person name="Miranda A."/>
            <person name="Mungall C.J."/>
            <person name="Nunoo J."/>
            <person name="Pacleb J."/>
            <person name="Paragas V."/>
            <person name="Park S."/>
            <person name="Patel S."/>
            <person name="Phouanenavong S."/>
            <person name="Wan K."/>
            <person name="Yu C."/>
            <person name="Lewis S.E."/>
            <person name="Rubin G.M."/>
            <person name="Celniker S."/>
        </authorList>
    </citation>
    <scope>NUCLEOTIDE SEQUENCE</scope>
    <source>
        <strain evidence="1">Berkeley</strain>
    </source>
</reference>
<dbReference type="FlyBase" id="FBgn0003892">
    <property type="gene designation" value="ptc"/>
</dbReference>